<dbReference type="AlphaFoldDB" id="A0A850HH34"/>
<dbReference type="GO" id="GO:0003677">
    <property type="term" value="F:DNA binding"/>
    <property type="evidence" value="ECO:0007669"/>
    <property type="project" value="InterPro"/>
</dbReference>
<dbReference type="PROSITE" id="PS50930">
    <property type="entry name" value="HTH_LYTTR"/>
    <property type="match status" value="1"/>
</dbReference>
<keyword evidence="4" id="KW-1185">Reference proteome</keyword>
<dbReference type="InterPro" id="IPR007492">
    <property type="entry name" value="LytTR_DNA-bd_dom"/>
</dbReference>
<gene>
    <name evidence="3" type="ORF">HUO12_05195</name>
</gene>
<keyword evidence="1" id="KW-1133">Transmembrane helix</keyword>
<feature type="domain" description="HTH LytTR-type" evidence="2">
    <location>
        <begin position="177"/>
        <end position="266"/>
    </location>
</feature>
<feature type="transmembrane region" description="Helical" evidence="1">
    <location>
        <begin position="29"/>
        <end position="48"/>
    </location>
</feature>
<feature type="transmembrane region" description="Helical" evidence="1">
    <location>
        <begin position="125"/>
        <end position="146"/>
    </location>
</feature>
<dbReference type="SMART" id="SM00850">
    <property type="entry name" value="LytTR"/>
    <property type="match status" value="1"/>
</dbReference>
<keyword evidence="1" id="KW-0472">Membrane</keyword>
<accession>A0A850HH34</accession>
<proteinExistence type="predicted"/>
<evidence type="ECO:0000313" key="3">
    <source>
        <dbReference type="EMBL" id="NVE94292.1"/>
    </source>
</evidence>
<dbReference type="Proteomes" id="UP000546031">
    <property type="component" value="Unassembled WGS sequence"/>
</dbReference>
<name>A0A850HH34_9SPHN</name>
<dbReference type="Pfam" id="PF04397">
    <property type="entry name" value="LytTR"/>
    <property type="match status" value="1"/>
</dbReference>
<dbReference type="RefSeq" id="WP_176272581.1">
    <property type="nucleotide sequence ID" value="NZ_JABWTA010000001.1"/>
</dbReference>
<dbReference type="EMBL" id="JABWTA010000001">
    <property type="protein sequence ID" value="NVE94292.1"/>
    <property type="molecule type" value="Genomic_DNA"/>
</dbReference>
<sequence>MNETAEAMHEMRGSTVHEARNAWVVARPWLAWPIATALLCLLLAFLGAVNSYQLDLTTRLIFWGSLFAVAVLLAIGIEAVLLRARFSLSPVWRWLAIFSVSLAAAMTPVAYIANSLGGWAPLSMIPIHFANSLIISLAFVGLRIGLGRMLAESGETSSRLPQTSSLMERLPPALRSAKLQAIEAEGHYIRVHTDLGSEMVLMRLGDAIAETGTVQGAQVHRSWWVARDAVARDTRKDGKVVLELAGGQEVPVSRTRAKELREAGWL</sequence>
<organism evidence="3 4">
    <name type="scientific">Altererythrobacter lutimaris</name>
    <dbReference type="NCBI Taxonomy" id="2743979"/>
    <lineage>
        <taxon>Bacteria</taxon>
        <taxon>Pseudomonadati</taxon>
        <taxon>Pseudomonadota</taxon>
        <taxon>Alphaproteobacteria</taxon>
        <taxon>Sphingomonadales</taxon>
        <taxon>Erythrobacteraceae</taxon>
        <taxon>Altererythrobacter</taxon>
    </lineage>
</organism>
<keyword evidence="1" id="KW-0812">Transmembrane</keyword>
<evidence type="ECO:0000313" key="4">
    <source>
        <dbReference type="Proteomes" id="UP000546031"/>
    </source>
</evidence>
<comment type="caution">
    <text evidence="3">The sequence shown here is derived from an EMBL/GenBank/DDBJ whole genome shotgun (WGS) entry which is preliminary data.</text>
</comment>
<evidence type="ECO:0000259" key="2">
    <source>
        <dbReference type="PROSITE" id="PS50930"/>
    </source>
</evidence>
<feature type="transmembrane region" description="Helical" evidence="1">
    <location>
        <begin position="94"/>
        <end position="113"/>
    </location>
</feature>
<evidence type="ECO:0000256" key="1">
    <source>
        <dbReference type="SAM" id="Phobius"/>
    </source>
</evidence>
<dbReference type="Gene3D" id="2.40.50.1020">
    <property type="entry name" value="LytTr DNA-binding domain"/>
    <property type="match status" value="1"/>
</dbReference>
<feature type="transmembrane region" description="Helical" evidence="1">
    <location>
        <begin position="60"/>
        <end position="82"/>
    </location>
</feature>
<reference evidence="3 4" key="1">
    <citation type="submission" date="2020-06" db="EMBL/GenBank/DDBJ databases">
        <title>Altererythrobacter lutimaris sp. nov., a marine bacterium isolated from a tidal flat.</title>
        <authorList>
            <person name="Kim D."/>
            <person name="Yoo Y."/>
            <person name="Kim J.-J."/>
        </authorList>
    </citation>
    <scope>NUCLEOTIDE SEQUENCE [LARGE SCALE GENOMIC DNA]</scope>
    <source>
        <strain evidence="3 4">JGD-16</strain>
    </source>
</reference>
<protein>
    <submittedName>
        <fullName evidence="3">LytTR family transcriptional regulator</fullName>
    </submittedName>
</protein>